<dbReference type="SUPFAM" id="SSF51261">
    <property type="entry name" value="Duplicated hybrid motif"/>
    <property type="match status" value="1"/>
</dbReference>
<dbReference type="Pfam" id="PF01551">
    <property type="entry name" value="Peptidase_M23"/>
    <property type="match status" value="1"/>
</dbReference>
<dbReference type="PANTHER" id="PTHR21666">
    <property type="entry name" value="PEPTIDASE-RELATED"/>
    <property type="match status" value="1"/>
</dbReference>
<keyword evidence="3" id="KW-1185">Reference proteome</keyword>
<dbReference type="GO" id="GO:0016787">
    <property type="term" value="F:hydrolase activity"/>
    <property type="evidence" value="ECO:0007669"/>
    <property type="project" value="UniProtKB-KW"/>
</dbReference>
<name>A0ABU1HRB8_9MICO</name>
<gene>
    <name evidence="2" type="ORF">QE375_002151</name>
</gene>
<dbReference type="PANTHER" id="PTHR21666:SF270">
    <property type="entry name" value="MUREIN HYDROLASE ACTIVATOR ENVC"/>
    <property type="match status" value="1"/>
</dbReference>
<dbReference type="Gene3D" id="2.70.70.10">
    <property type="entry name" value="Glucose Permease (Domain IIA)"/>
    <property type="match status" value="1"/>
</dbReference>
<dbReference type="Proteomes" id="UP001249291">
    <property type="component" value="Unassembled WGS sequence"/>
</dbReference>
<protein>
    <submittedName>
        <fullName evidence="2">Murein DD-endopeptidase</fullName>
        <ecNumber evidence="2">3.4.24.-</ecNumber>
    </submittedName>
</protein>
<dbReference type="InterPro" id="IPR050570">
    <property type="entry name" value="Cell_wall_metabolism_enzyme"/>
</dbReference>
<dbReference type="InterPro" id="IPR011055">
    <property type="entry name" value="Dup_hybrid_motif"/>
</dbReference>
<feature type="domain" description="M23ase beta-sheet core" evidence="1">
    <location>
        <begin position="80"/>
        <end position="176"/>
    </location>
</feature>
<sequence length="339" mass="35872">MCDAGDHEPSSAAASRDGLSRRALLIGTGIVIGATAIGWDLFSPDLSATAAGTYLRPCGVVPISSSWQGHRNRNPPSGEPGTDYAVVVGTPIRAATDGVIVDRKDSTTTATGRYLALRASDGNYIRYLHLQSSSVPLGARVTRGQIIAYSGASGFGSEAGYGAHVHVSLWIGGTPLQLGFTNSVDFENYVEGGPIQPPSEDPVPIHQSSSYQWNSVVPRGVWTRIPVASDLYWLAHSSATVKETGDVSIYLTAAKVTKGFQLRIVAETLNASGVVVASSPQPALEIPATAAEAPNSLTFGQYTLPYSLSGPIRLFAEIRSLNTGLRVEQVTVKKNYWLS</sequence>
<proteinExistence type="predicted"/>
<dbReference type="InterPro" id="IPR006311">
    <property type="entry name" value="TAT_signal"/>
</dbReference>
<comment type="caution">
    <text evidence="2">The sequence shown here is derived from an EMBL/GenBank/DDBJ whole genome shotgun (WGS) entry which is preliminary data.</text>
</comment>
<evidence type="ECO:0000313" key="3">
    <source>
        <dbReference type="Proteomes" id="UP001249291"/>
    </source>
</evidence>
<evidence type="ECO:0000313" key="2">
    <source>
        <dbReference type="EMBL" id="MDR6142597.1"/>
    </source>
</evidence>
<dbReference type="CDD" id="cd12797">
    <property type="entry name" value="M23_peptidase"/>
    <property type="match status" value="1"/>
</dbReference>
<reference evidence="2 3" key="1">
    <citation type="submission" date="2023-08" db="EMBL/GenBank/DDBJ databases">
        <title>Functional and genomic diversity of the sorghum phyllosphere microbiome.</title>
        <authorList>
            <person name="Shade A."/>
        </authorList>
    </citation>
    <scope>NUCLEOTIDE SEQUENCE [LARGE SCALE GENOMIC DNA]</scope>
    <source>
        <strain evidence="2 3">SORGH_AS_0445</strain>
    </source>
</reference>
<dbReference type="PROSITE" id="PS51318">
    <property type="entry name" value="TAT"/>
    <property type="match status" value="1"/>
</dbReference>
<keyword evidence="2" id="KW-0378">Hydrolase</keyword>
<organism evidence="2 3">
    <name type="scientific">Microbacterium foliorum</name>
    <dbReference type="NCBI Taxonomy" id="104336"/>
    <lineage>
        <taxon>Bacteria</taxon>
        <taxon>Bacillati</taxon>
        <taxon>Actinomycetota</taxon>
        <taxon>Actinomycetes</taxon>
        <taxon>Micrococcales</taxon>
        <taxon>Microbacteriaceae</taxon>
        <taxon>Microbacterium</taxon>
    </lineage>
</organism>
<evidence type="ECO:0000259" key="1">
    <source>
        <dbReference type="Pfam" id="PF01551"/>
    </source>
</evidence>
<dbReference type="EC" id="3.4.24.-" evidence="2"/>
<accession>A0ABU1HRB8</accession>
<dbReference type="InterPro" id="IPR016047">
    <property type="entry name" value="M23ase_b-sheet_dom"/>
</dbReference>
<dbReference type="EMBL" id="JAVIZQ010000001">
    <property type="protein sequence ID" value="MDR6142597.1"/>
    <property type="molecule type" value="Genomic_DNA"/>
</dbReference>